<dbReference type="SMART" id="SM00360">
    <property type="entry name" value="RRM"/>
    <property type="match status" value="3"/>
</dbReference>
<reference evidence="7" key="1">
    <citation type="submission" date="2022-11" db="UniProtKB">
        <authorList>
            <consortium name="WormBaseParasite"/>
        </authorList>
    </citation>
    <scope>IDENTIFICATION</scope>
</reference>
<dbReference type="PROSITE" id="PS50102">
    <property type="entry name" value="RRM"/>
    <property type="match status" value="3"/>
</dbReference>
<dbReference type="InterPro" id="IPR006548">
    <property type="entry name" value="ELAD_HU_SF"/>
</dbReference>
<dbReference type="InterPro" id="IPR035979">
    <property type="entry name" value="RBD_domain_sf"/>
</dbReference>
<protein>
    <submittedName>
        <fullName evidence="7">RRM domain-containing protein</fullName>
    </submittedName>
</protein>
<name>A0A915DII4_9BILA</name>
<comment type="similarity">
    <text evidence="1">Belongs to the RRM elav family.</text>
</comment>
<evidence type="ECO:0000256" key="4">
    <source>
        <dbReference type="PROSITE-ProRule" id="PRU00176"/>
    </source>
</evidence>
<feature type="domain" description="RRM" evidence="5">
    <location>
        <begin position="325"/>
        <end position="405"/>
    </location>
</feature>
<dbReference type="GO" id="GO:0005737">
    <property type="term" value="C:cytoplasm"/>
    <property type="evidence" value="ECO:0007669"/>
    <property type="project" value="UniProtKB-ARBA"/>
</dbReference>
<feature type="domain" description="RRM" evidence="5">
    <location>
        <begin position="81"/>
        <end position="161"/>
    </location>
</feature>
<evidence type="ECO:0000256" key="3">
    <source>
        <dbReference type="ARBA" id="ARBA00022884"/>
    </source>
</evidence>
<evidence type="ECO:0000256" key="2">
    <source>
        <dbReference type="ARBA" id="ARBA00022737"/>
    </source>
</evidence>
<dbReference type="PRINTS" id="PR00961">
    <property type="entry name" value="HUDSXLRNA"/>
</dbReference>
<dbReference type="WBParaSite" id="jg19616">
    <property type="protein sequence ID" value="jg19616"/>
    <property type="gene ID" value="jg19616"/>
</dbReference>
<feature type="domain" description="RRM" evidence="5">
    <location>
        <begin position="1"/>
        <end position="76"/>
    </location>
</feature>
<organism evidence="6 7">
    <name type="scientific">Ditylenchus dipsaci</name>
    <dbReference type="NCBI Taxonomy" id="166011"/>
    <lineage>
        <taxon>Eukaryota</taxon>
        <taxon>Metazoa</taxon>
        <taxon>Ecdysozoa</taxon>
        <taxon>Nematoda</taxon>
        <taxon>Chromadorea</taxon>
        <taxon>Rhabditida</taxon>
        <taxon>Tylenchina</taxon>
        <taxon>Tylenchomorpha</taxon>
        <taxon>Sphaerularioidea</taxon>
        <taxon>Anguinidae</taxon>
        <taxon>Anguininae</taxon>
        <taxon>Ditylenchus</taxon>
    </lineage>
</organism>
<dbReference type="SUPFAM" id="SSF54928">
    <property type="entry name" value="RNA-binding domain, RBD"/>
    <property type="match status" value="2"/>
</dbReference>
<evidence type="ECO:0000259" key="5">
    <source>
        <dbReference type="PROSITE" id="PS50102"/>
    </source>
</evidence>
<evidence type="ECO:0000256" key="1">
    <source>
        <dbReference type="ARBA" id="ARBA00006266"/>
    </source>
</evidence>
<evidence type="ECO:0000313" key="6">
    <source>
        <dbReference type="Proteomes" id="UP000887574"/>
    </source>
</evidence>
<dbReference type="InterPro" id="IPR002343">
    <property type="entry name" value="Hud_Sxl_RNA"/>
</dbReference>
<dbReference type="NCBIfam" id="TIGR01661">
    <property type="entry name" value="ELAV_HUD_SF"/>
    <property type="match status" value="1"/>
</dbReference>
<dbReference type="GO" id="GO:0003729">
    <property type="term" value="F:mRNA binding"/>
    <property type="evidence" value="ECO:0007669"/>
    <property type="project" value="UniProtKB-ARBA"/>
</dbReference>
<dbReference type="FunFam" id="3.30.70.330:FF:000383">
    <property type="entry name" value="Sex lethal, isoform D"/>
    <property type="match status" value="1"/>
</dbReference>
<dbReference type="Proteomes" id="UP000887574">
    <property type="component" value="Unplaced"/>
</dbReference>
<dbReference type="GO" id="GO:0009967">
    <property type="term" value="P:positive regulation of signal transduction"/>
    <property type="evidence" value="ECO:0007669"/>
    <property type="project" value="UniProtKB-ARBA"/>
</dbReference>
<dbReference type="GO" id="GO:0010629">
    <property type="term" value="P:negative regulation of gene expression"/>
    <property type="evidence" value="ECO:0007669"/>
    <property type="project" value="UniProtKB-ARBA"/>
</dbReference>
<dbReference type="Gene3D" id="3.30.70.330">
    <property type="match status" value="3"/>
</dbReference>
<proteinExistence type="inferred from homology"/>
<keyword evidence="3 4" id="KW-0694">RNA-binding</keyword>
<sequence length="410" mass="43970">MINYLPQSMSQEELRQLFGIMGALKSCKLVMDKTTGKSLGYAFVNYASAEDANRAVLSLNGYKIQDKCIKVAYACAPGGQSNLYVTGFPDTLTAQEFEQLFEPYGKISTSRLLTDKVTGVSLCSGFIRYQKREEAELAITALNGSSPFRSHGPLQVKYANVHQKNSPSTPQFVPQIASLPTQYVIPPNGFQTAHGVVPNFNLPPPAQLAPATGPVHRVAVNQNHRFSPITPNGVARTGGFGAALRQNLGSSNASTTNGSVVVNSTYSPPAFTNNSTSDVHMQAFNGQGAPAMPVVEVAAQTVFPIQPAVSVINNDAATKTVVPIYSLYVGHIDPEVDQIELSLWKLFGPLGTVHSIKVMNDFTTNKCKGYAFVNMLTCEGALAAIGTLHGQPFGSKVLQVSLKSQKMSDH</sequence>
<dbReference type="AlphaFoldDB" id="A0A915DII4"/>
<accession>A0A915DII4</accession>
<keyword evidence="2" id="KW-0677">Repeat</keyword>
<dbReference type="GO" id="GO:1990904">
    <property type="term" value="C:ribonucleoprotein complex"/>
    <property type="evidence" value="ECO:0007669"/>
    <property type="project" value="InterPro"/>
</dbReference>
<evidence type="ECO:0000313" key="7">
    <source>
        <dbReference type="WBParaSite" id="jg19616"/>
    </source>
</evidence>
<keyword evidence="6" id="KW-1185">Reference proteome</keyword>
<dbReference type="InterPro" id="IPR012677">
    <property type="entry name" value="Nucleotide-bd_a/b_plait_sf"/>
</dbReference>
<dbReference type="Pfam" id="PF00076">
    <property type="entry name" value="RRM_1"/>
    <property type="match status" value="3"/>
</dbReference>
<dbReference type="PANTHER" id="PTHR10352">
    <property type="entry name" value="EUKARYOTIC TRANSLATION INITIATION FACTOR 3 SUBUNIT G"/>
    <property type="match status" value="1"/>
</dbReference>
<dbReference type="InterPro" id="IPR000504">
    <property type="entry name" value="RRM_dom"/>
</dbReference>